<dbReference type="InterPro" id="IPR051531">
    <property type="entry name" value="N-acetyltransferase"/>
</dbReference>
<feature type="domain" description="N-acetyltransferase" evidence="1">
    <location>
        <begin position="22"/>
        <end position="182"/>
    </location>
</feature>
<gene>
    <name evidence="2" type="ORF">NGM99_15810</name>
</gene>
<dbReference type="PANTHER" id="PTHR43792">
    <property type="entry name" value="GNAT FAMILY, PUTATIVE (AFU_ORTHOLOGUE AFUA_3G00765)-RELATED-RELATED"/>
    <property type="match status" value="1"/>
</dbReference>
<dbReference type="PROSITE" id="PS51186">
    <property type="entry name" value="GNAT"/>
    <property type="match status" value="1"/>
</dbReference>
<comment type="caution">
    <text evidence="2">The sequence shown here is derived from an EMBL/GenBank/DDBJ whole genome shotgun (WGS) entry which is preliminary data.</text>
</comment>
<protein>
    <submittedName>
        <fullName evidence="2">GNAT family N-acetyltransferase</fullName>
    </submittedName>
</protein>
<evidence type="ECO:0000313" key="3">
    <source>
        <dbReference type="Proteomes" id="UP001205906"/>
    </source>
</evidence>
<evidence type="ECO:0000259" key="1">
    <source>
        <dbReference type="PROSITE" id="PS51186"/>
    </source>
</evidence>
<dbReference type="InterPro" id="IPR000182">
    <property type="entry name" value="GNAT_dom"/>
</dbReference>
<accession>A0ABT1C8U4</accession>
<reference evidence="2 3" key="1">
    <citation type="submission" date="2022-06" db="EMBL/GenBank/DDBJ databases">
        <title>Mesorhizobium sp. strain RP14 Genome sequencing and assembly.</title>
        <authorList>
            <person name="Kim I."/>
        </authorList>
    </citation>
    <scope>NUCLEOTIDE SEQUENCE [LARGE SCALE GENOMIC DNA]</scope>
    <source>
        <strain evidence="3">RP14(2022)</strain>
    </source>
</reference>
<dbReference type="Gene3D" id="3.40.630.30">
    <property type="match status" value="1"/>
</dbReference>
<evidence type="ECO:0000313" key="2">
    <source>
        <dbReference type="EMBL" id="MCO6051251.1"/>
    </source>
</evidence>
<keyword evidence="3" id="KW-1185">Reference proteome</keyword>
<dbReference type="Pfam" id="PF13302">
    <property type="entry name" value="Acetyltransf_3"/>
    <property type="match status" value="1"/>
</dbReference>
<name>A0ABT1C8U4_9HYPH</name>
<dbReference type="SUPFAM" id="SSF55729">
    <property type="entry name" value="Acyl-CoA N-acyltransferases (Nat)"/>
    <property type="match status" value="1"/>
</dbReference>
<sequence>MIAERHDTETPLSCPVLVTERLILRRPHRDDVAELAQLANNRRVADMLARMPFPYSEAHAEDFVRRTGEGQGCTYALTLSMTGAFIGCAGLDPTPKGLALGYWIGEPFWGKGYGTEAAHALVDLGFRNSEIDQLLVSCRVINEASRRVIHKCGFQYTGQGMMDSLAAGRVATEHYALSRSTWIALRSWPRA</sequence>
<dbReference type="Proteomes" id="UP001205906">
    <property type="component" value="Unassembled WGS sequence"/>
</dbReference>
<dbReference type="EMBL" id="JAMXQS010000007">
    <property type="protein sequence ID" value="MCO6051251.1"/>
    <property type="molecule type" value="Genomic_DNA"/>
</dbReference>
<dbReference type="InterPro" id="IPR016181">
    <property type="entry name" value="Acyl_CoA_acyltransferase"/>
</dbReference>
<dbReference type="RefSeq" id="WP_252820606.1">
    <property type="nucleotide sequence ID" value="NZ_JAMXQS010000007.1"/>
</dbReference>
<proteinExistence type="predicted"/>
<organism evidence="2 3">
    <name type="scientific">Mesorhizobium liriopis</name>
    <dbReference type="NCBI Taxonomy" id="2953882"/>
    <lineage>
        <taxon>Bacteria</taxon>
        <taxon>Pseudomonadati</taxon>
        <taxon>Pseudomonadota</taxon>
        <taxon>Alphaproteobacteria</taxon>
        <taxon>Hyphomicrobiales</taxon>
        <taxon>Phyllobacteriaceae</taxon>
        <taxon>Mesorhizobium</taxon>
    </lineage>
</organism>